<dbReference type="AlphaFoldDB" id="A0A5D2B022"/>
<keyword evidence="2" id="KW-1185">Reference proteome</keyword>
<sequence>MSSIVGCNRLSASTNLKGHQVKLGIDFGGFLGISFFVNFS</sequence>
<gene>
    <name evidence="1" type="ORF">ES288_D10G100400v1</name>
</gene>
<evidence type="ECO:0000313" key="2">
    <source>
        <dbReference type="Proteomes" id="UP000323506"/>
    </source>
</evidence>
<dbReference type="Proteomes" id="UP000323506">
    <property type="component" value="Chromosome D10"/>
</dbReference>
<evidence type="ECO:0000313" key="1">
    <source>
        <dbReference type="EMBL" id="TYG49515.1"/>
    </source>
</evidence>
<organism evidence="1 2">
    <name type="scientific">Gossypium darwinii</name>
    <name type="common">Darwin's cotton</name>
    <name type="synonym">Gossypium barbadense var. darwinii</name>
    <dbReference type="NCBI Taxonomy" id="34276"/>
    <lineage>
        <taxon>Eukaryota</taxon>
        <taxon>Viridiplantae</taxon>
        <taxon>Streptophyta</taxon>
        <taxon>Embryophyta</taxon>
        <taxon>Tracheophyta</taxon>
        <taxon>Spermatophyta</taxon>
        <taxon>Magnoliopsida</taxon>
        <taxon>eudicotyledons</taxon>
        <taxon>Gunneridae</taxon>
        <taxon>Pentapetalae</taxon>
        <taxon>rosids</taxon>
        <taxon>malvids</taxon>
        <taxon>Malvales</taxon>
        <taxon>Malvaceae</taxon>
        <taxon>Malvoideae</taxon>
        <taxon>Gossypium</taxon>
    </lineage>
</organism>
<accession>A0A5D2B022</accession>
<dbReference type="EMBL" id="CM017710">
    <property type="protein sequence ID" value="TYG49515.1"/>
    <property type="molecule type" value="Genomic_DNA"/>
</dbReference>
<proteinExistence type="predicted"/>
<reference evidence="1 2" key="1">
    <citation type="submission" date="2019-06" db="EMBL/GenBank/DDBJ databases">
        <title>WGS assembly of Gossypium darwinii.</title>
        <authorList>
            <person name="Chen Z.J."/>
            <person name="Sreedasyam A."/>
            <person name="Ando A."/>
            <person name="Song Q."/>
            <person name="De L."/>
            <person name="Hulse-Kemp A."/>
            <person name="Ding M."/>
            <person name="Ye W."/>
            <person name="Kirkbride R."/>
            <person name="Jenkins J."/>
            <person name="Plott C."/>
            <person name="Lovell J."/>
            <person name="Lin Y.-M."/>
            <person name="Vaughn R."/>
            <person name="Liu B."/>
            <person name="Li W."/>
            <person name="Simpson S."/>
            <person name="Scheffler B."/>
            <person name="Saski C."/>
            <person name="Grover C."/>
            <person name="Hu G."/>
            <person name="Conover J."/>
            <person name="Carlson J."/>
            <person name="Shu S."/>
            <person name="Boston L."/>
            <person name="Williams M."/>
            <person name="Peterson D."/>
            <person name="Mcgee K."/>
            <person name="Jones D."/>
            <person name="Wendel J."/>
            <person name="Stelly D."/>
            <person name="Grimwood J."/>
            <person name="Schmutz J."/>
        </authorList>
    </citation>
    <scope>NUCLEOTIDE SEQUENCE [LARGE SCALE GENOMIC DNA]</scope>
    <source>
        <strain evidence="1">1808015.09</strain>
    </source>
</reference>
<protein>
    <submittedName>
        <fullName evidence="1">Uncharacterized protein</fullName>
    </submittedName>
</protein>
<name>A0A5D2B022_GOSDA</name>